<comment type="subunit">
    <text evidence="2">Monomer.</text>
</comment>
<feature type="disulfide bond" evidence="17">
    <location>
        <begin position="111"/>
        <end position="461"/>
    </location>
</feature>
<dbReference type="GO" id="GO:0005576">
    <property type="term" value="C:extracellular region"/>
    <property type="evidence" value="ECO:0007669"/>
    <property type="project" value="UniProtKB-SubCell"/>
</dbReference>
<organism evidence="20 21">
    <name type="scientific">Wallemia hederae</name>
    <dbReference type="NCBI Taxonomy" id="1540922"/>
    <lineage>
        <taxon>Eukaryota</taxon>
        <taxon>Fungi</taxon>
        <taxon>Dikarya</taxon>
        <taxon>Basidiomycota</taxon>
        <taxon>Wallemiomycotina</taxon>
        <taxon>Wallemiomycetes</taxon>
        <taxon>Wallemiales</taxon>
        <taxon>Wallemiaceae</taxon>
        <taxon>Wallemia</taxon>
    </lineage>
</organism>
<name>A0A4T0FSI5_9BASI</name>
<keyword evidence="4" id="KW-0378">Hydrolase</keyword>
<evidence type="ECO:0000256" key="18">
    <source>
        <dbReference type="SAM" id="MobiDB-lite"/>
    </source>
</evidence>
<dbReference type="GO" id="GO:0003993">
    <property type="term" value="F:acid phosphatase activity"/>
    <property type="evidence" value="ECO:0007669"/>
    <property type="project" value="TreeGrafter"/>
</dbReference>
<evidence type="ECO:0000313" key="20">
    <source>
        <dbReference type="EMBL" id="TIA91250.1"/>
    </source>
</evidence>
<reference evidence="20 21" key="1">
    <citation type="submission" date="2019-03" db="EMBL/GenBank/DDBJ databases">
        <title>Sequencing 23 genomes of Wallemia ichthyophaga.</title>
        <authorList>
            <person name="Gostincar C."/>
        </authorList>
    </citation>
    <scope>NUCLEOTIDE SEQUENCE [LARGE SCALE GENOMIC DNA]</scope>
    <source>
        <strain evidence="20 21">EXF-5753</strain>
    </source>
</reference>
<dbReference type="AlphaFoldDB" id="A0A4T0FSI5"/>
<comment type="catalytic activity">
    <reaction evidence="9">
        <text>1D-myo-inositol 1,2,5,6-tetrakisphosphate + H2O = 1D-myo-inositol 1,2,6-trisphosphate + phosphate</text>
        <dbReference type="Rhea" id="RHEA:77119"/>
        <dbReference type="ChEBI" id="CHEBI:15377"/>
        <dbReference type="ChEBI" id="CHEBI:43474"/>
        <dbReference type="ChEBI" id="CHEBI:195535"/>
        <dbReference type="ChEBI" id="CHEBI:195537"/>
    </reaction>
    <physiologicalReaction direction="left-to-right" evidence="9">
        <dbReference type="Rhea" id="RHEA:77120"/>
    </physiologicalReaction>
</comment>
<feature type="disulfide bond" evidence="17">
    <location>
        <begin position="252"/>
        <end position="522"/>
    </location>
</feature>
<keyword evidence="6" id="KW-0325">Glycoprotein</keyword>
<dbReference type="InterPro" id="IPR029033">
    <property type="entry name" value="His_PPase_superfam"/>
</dbReference>
<sequence>MEINDTEKAVPLQQQQQQAPHQPRRSKYSYSLRLLLGTFLSIMLIMATFTTHVTTPTLFNLTKSFKEVSRRGNRCMTKLISHQGILKGGIAQYSPQYDVNWGVPNELPQSCSVDMVTILERHGARYPDHKHREKMIATVDKLKHVKKPSKNSNYKFVHKYDMRQKLGEEELVWMGRQQAYNSGRRFYEQYEDLIQRSLPPFYRAPSSPRVIESAQLFHLGLNNQSIHEPYDDLDVVLPEGKAYNNTLDISNCPLASNHSTTIGDDVSDVYAALWTPQLAKMWNSYFPGADLEHNDIVNLFHTCAFDTVADNGTISEWCKMYSLEDFQRYSYYLILQKYYDSSYGHPLGRARGIGYVNELLARLTSSPVVDSTSTNQTIDANPEQFPIPPTDRNDLGHRVFVDFSHDTSMVNIISALGLAKPAGNRHLPFLIDRKQSTPNYLFDISKYVPFAGRIVFEKVHCGDSMGEYEEDEDYVRIKINEGVYPLKFSDCGSLGQEKGLCRLSDFVESQRWSMNGGNWDECYED</sequence>
<evidence type="ECO:0000256" key="10">
    <source>
        <dbReference type="ARBA" id="ARBA00043675"/>
    </source>
</evidence>
<comment type="catalytic activity">
    <reaction evidence="12">
        <text>1D-myo-inositol 1,2,4,5,6-pentakisphosphate + H2O = 1D-myo-inositol 1,2,5,6-tetrakisphosphate + phosphate</text>
        <dbReference type="Rhea" id="RHEA:77115"/>
        <dbReference type="ChEBI" id="CHEBI:15377"/>
        <dbReference type="ChEBI" id="CHEBI:43474"/>
        <dbReference type="ChEBI" id="CHEBI:57798"/>
        <dbReference type="ChEBI" id="CHEBI:195535"/>
    </reaction>
    <physiologicalReaction direction="left-to-right" evidence="12">
        <dbReference type="Rhea" id="RHEA:77116"/>
    </physiologicalReaction>
</comment>
<keyword evidence="19" id="KW-1133">Transmembrane helix</keyword>
<evidence type="ECO:0000256" key="1">
    <source>
        <dbReference type="ARBA" id="ARBA00004613"/>
    </source>
</evidence>
<dbReference type="PANTHER" id="PTHR20963:SF24">
    <property type="entry name" value="3-PHYTASE B"/>
    <property type="match status" value="1"/>
</dbReference>
<dbReference type="PROSITE" id="PS00778">
    <property type="entry name" value="HIS_ACID_PHOSPHAT_2"/>
    <property type="match status" value="1"/>
</dbReference>
<keyword evidence="3" id="KW-0964">Secreted</keyword>
<evidence type="ECO:0000256" key="17">
    <source>
        <dbReference type="PIRSR" id="PIRSR000894-2"/>
    </source>
</evidence>
<evidence type="ECO:0000256" key="19">
    <source>
        <dbReference type="SAM" id="Phobius"/>
    </source>
</evidence>
<dbReference type="PIRSF" id="PIRSF000894">
    <property type="entry name" value="Acid_phosphatase"/>
    <property type="match status" value="1"/>
</dbReference>
<dbReference type="OrthoDB" id="6509975at2759"/>
<comment type="caution">
    <text evidence="20">The sequence shown here is derived from an EMBL/GenBank/DDBJ whole genome shotgun (WGS) entry which is preliminary data.</text>
</comment>
<dbReference type="SUPFAM" id="SSF53254">
    <property type="entry name" value="Phosphoglycerate mutase-like"/>
    <property type="match status" value="1"/>
</dbReference>
<dbReference type="PROSITE" id="PS00616">
    <property type="entry name" value="HIS_ACID_PHOSPHAT_1"/>
    <property type="match status" value="1"/>
</dbReference>
<evidence type="ECO:0000256" key="16">
    <source>
        <dbReference type="PIRSR" id="PIRSR000894-1"/>
    </source>
</evidence>
<keyword evidence="21" id="KW-1185">Reference proteome</keyword>
<evidence type="ECO:0000256" key="7">
    <source>
        <dbReference type="ARBA" id="ARBA00041857"/>
    </source>
</evidence>
<feature type="disulfide bond" evidence="17">
    <location>
        <begin position="303"/>
        <end position="318"/>
    </location>
</feature>
<evidence type="ECO:0000313" key="21">
    <source>
        <dbReference type="Proteomes" id="UP000310189"/>
    </source>
</evidence>
<evidence type="ECO:0000256" key="13">
    <source>
        <dbReference type="ARBA" id="ARBA00043788"/>
    </source>
</evidence>
<evidence type="ECO:0000256" key="3">
    <source>
        <dbReference type="ARBA" id="ARBA00022525"/>
    </source>
</evidence>
<keyword evidence="19" id="KW-0472">Membrane</keyword>
<evidence type="ECO:0000256" key="15">
    <source>
        <dbReference type="ARBA" id="ARBA00044262"/>
    </source>
</evidence>
<feature type="disulfide bond" evidence="17">
    <location>
        <begin position="491"/>
        <end position="501"/>
    </location>
</feature>
<feature type="active site" description="Proton donor" evidence="16">
    <location>
        <position position="406"/>
    </location>
</feature>
<comment type="catalytic activity">
    <reaction evidence="13">
        <text>1D-myo-inositol hexakisphosphate + H2O = 1D-myo-inositol 1,2,4,5,6-pentakisphosphate + phosphate</text>
        <dbReference type="Rhea" id="RHEA:16989"/>
        <dbReference type="ChEBI" id="CHEBI:15377"/>
        <dbReference type="ChEBI" id="CHEBI:43474"/>
        <dbReference type="ChEBI" id="CHEBI:57798"/>
        <dbReference type="ChEBI" id="CHEBI:58130"/>
        <dbReference type="EC" id="3.1.3.8"/>
    </reaction>
    <physiologicalReaction direction="left-to-right" evidence="13">
        <dbReference type="Rhea" id="RHEA:16990"/>
    </physiologicalReaction>
</comment>
<dbReference type="PANTHER" id="PTHR20963">
    <property type="entry name" value="MULTIPLE INOSITOL POLYPHOSPHATE PHOSPHATASE-RELATED"/>
    <property type="match status" value="1"/>
</dbReference>
<proteinExistence type="predicted"/>
<evidence type="ECO:0000256" key="8">
    <source>
        <dbReference type="ARBA" id="ARBA00042300"/>
    </source>
</evidence>
<dbReference type="Proteomes" id="UP000310189">
    <property type="component" value="Unassembled WGS sequence"/>
</dbReference>
<comment type="catalytic activity">
    <reaction evidence="10">
        <text>1D-myo-inositol 1,2-bisphosphate + H2O = 1D-myo-inositol 2-phosphate + phosphate</text>
        <dbReference type="Rhea" id="RHEA:77135"/>
        <dbReference type="ChEBI" id="CHEBI:15377"/>
        <dbReference type="ChEBI" id="CHEBI:43474"/>
        <dbReference type="ChEBI" id="CHEBI:84142"/>
        <dbReference type="ChEBI" id="CHEBI:195539"/>
    </reaction>
    <physiologicalReaction direction="left-to-right" evidence="10">
        <dbReference type="Rhea" id="RHEA:77136"/>
    </physiologicalReaction>
</comment>
<evidence type="ECO:0000256" key="4">
    <source>
        <dbReference type="ARBA" id="ARBA00022801"/>
    </source>
</evidence>
<dbReference type="EMBL" id="SPNW01000013">
    <property type="protein sequence ID" value="TIA91250.1"/>
    <property type="molecule type" value="Genomic_DNA"/>
</dbReference>
<accession>A0A4T0FSI5</accession>
<dbReference type="GO" id="GO:0016158">
    <property type="term" value="F:inositol hexakisphosphate 3-phosphatase activity"/>
    <property type="evidence" value="ECO:0007669"/>
    <property type="project" value="UniProtKB-EC"/>
</dbReference>
<dbReference type="InterPro" id="IPR033379">
    <property type="entry name" value="Acid_Pase_AS"/>
</dbReference>
<dbReference type="Pfam" id="PF00328">
    <property type="entry name" value="His_Phos_2"/>
    <property type="match status" value="1"/>
</dbReference>
<comment type="subcellular location">
    <subcellularLocation>
        <location evidence="1">Secreted</location>
    </subcellularLocation>
</comment>
<dbReference type="Gene3D" id="3.40.50.1240">
    <property type="entry name" value="Phosphoglycerate mutase-like"/>
    <property type="match status" value="1"/>
</dbReference>
<feature type="region of interest" description="Disordered" evidence="18">
    <location>
        <begin position="1"/>
        <end position="25"/>
    </location>
</feature>
<evidence type="ECO:0000256" key="6">
    <source>
        <dbReference type="ARBA" id="ARBA00023180"/>
    </source>
</evidence>
<feature type="active site" description="Nucleophile" evidence="16">
    <location>
        <position position="122"/>
    </location>
</feature>
<evidence type="ECO:0000256" key="14">
    <source>
        <dbReference type="ARBA" id="ARBA00044106"/>
    </source>
</evidence>
<dbReference type="InterPro" id="IPR016274">
    <property type="entry name" value="Histidine_acid_Pase_euk"/>
</dbReference>
<comment type="catalytic activity">
    <reaction evidence="11">
        <text>1D-myo-inositol 1,2,6-trisphosphate + H2O = 1D-myo-inositol 1,2-bisphosphate + phosphate</text>
        <dbReference type="Rhea" id="RHEA:77131"/>
        <dbReference type="ChEBI" id="CHEBI:15377"/>
        <dbReference type="ChEBI" id="CHEBI:43474"/>
        <dbReference type="ChEBI" id="CHEBI:195537"/>
        <dbReference type="ChEBI" id="CHEBI:195539"/>
    </reaction>
    <physiologicalReaction direction="left-to-right" evidence="11">
        <dbReference type="Rhea" id="RHEA:77132"/>
    </physiologicalReaction>
</comment>
<feature type="transmembrane region" description="Helical" evidence="19">
    <location>
        <begin position="34"/>
        <end position="53"/>
    </location>
</feature>
<keyword evidence="5 17" id="KW-1015">Disulfide bond</keyword>
<evidence type="ECO:0000256" key="9">
    <source>
        <dbReference type="ARBA" id="ARBA00043670"/>
    </source>
</evidence>
<dbReference type="InterPro" id="IPR000560">
    <property type="entry name" value="His_Pase_clade-2"/>
</dbReference>
<evidence type="ECO:0000256" key="5">
    <source>
        <dbReference type="ARBA" id="ARBA00023157"/>
    </source>
</evidence>
<gene>
    <name evidence="20" type="ORF">E3P99_01187</name>
</gene>
<keyword evidence="19" id="KW-0812">Transmembrane</keyword>
<evidence type="ECO:0000256" key="2">
    <source>
        <dbReference type="ARBA" id="ARBA00011245"/>
    </source>
</evidence>
<dbReference type="CDD" id="cd07061">
    <property type="entry name" value="HP_HAP_like"/>
    <property type="match status" value="1"/>
</dbReference>
<evidence type="ECO:0000256" key="11">
    <source>
        <dbReference type="ARBA" id="ARBA00043721"/>
    </source>
</evidence>
<protein>
    <recommendedName>
        <fullName evidence="14">Phytase A</fullName>
    </recommendedName>
    <alternativeName>
        <fullName evidence="15">Histidine acid phosphatase phyA</fullName>
    </alternativeName>
    <alternativeName>
        <fullName evidence="8">Myo-inositol hexakisphosphate phosphohydrolase A</fullName>
    </alternativeName>
    <alternativeName>
        <fullName evidence="7">Myo-inositol-hexaphosphate 3-phosphohydrolase A</fullName>
    </alternativeName>
</protein>
<evidence type="ECO:0000256" key="12">
    <source>
        <dbReference type="ARBA" id="ARBA00043748"/>
    </source>
</evidence>